<dbReference type="Proteomes" id="UP001476950">
    <property type="component" value="Unassembled WGS sequence"/>
</dbReference>
<keyword evidence="1" id="KW-0472">Membrane</keyword>
<sequence>MSQSLWFALTWIAGTAAILGSLMALGSVLLWFVPSVPPRSRKLEEPSTIPAWQNRLKLLVFSIAIALAGLGILVVTPFPSL</sequence>
<comment type="caution">
    <text evidence="2">The sequence shown here is derived from an EMBL/GenBank/DDBJ whole genome shotgun (WGS) entry which is preliminary data.</text>
</comment>
<keyword evidence="1" id="KW-1133">Transmembrane helix</keyword>
<dbReference type="EMBL" id="JAMPLM010000019">
    <property type="protein sequence ID" value="MEP1060566.1"/>
    <property type="molecule type" value="Genomic_DNA"/>
</dbReference>
<evidence type="ECO:0000313" key="2">
    <source>
        <dbReference type="EMBL" id="MEP1060566.1"/>
    </source>
</evidence>
<feature type="transmembrane region" description="Helical" evidence="1">
    <location>
        <begin position="6"/>
        <end position="33"/>
    </location>
</feature>
<proteinExistence type="predicted"/>
<reference evidence="2 3" key="1">
    <citation type="submission" date="2022-04" db="EMBL/GenBank/DDBJ databases">
        <title>Positive selection, recombination, and allopatry shape intraspecific diversity of widespread and dominant cyanobacteria.</title>
        <authorList>
            <person name="Wei J."/>
            <person name="Shu W."/>
            <person name="Hu C."/>
        </authorList>
    </citation>
    <scope>NUCLEOTIDE SEQUENCE [LARGE SCALE GENOMIC DNA]</scope>
    <source>
        <strain evidence="2 3">AS-A4</strain>
    </source>
</reference>
<evidence type="ECO:0000256" key="1">
    <source>
        <dbReference type="SAM" id="Phobius"/>
    </source>
</evidence>
<organism evidence="2 3">
    <name type="scientific">Stenomitos frigidus AS-A4</name>
    <dbReference type="NCBI Taxonomy" id="2933935"/>
    <lineage>
        <taxon>Bacteria</taxon>
        <taxon>Bacillati</taxon>
        <taxon>Cyanobacteriota</taxon>
        <taxon>Cyanophyceae</taxon>
        <taxon>Leptolyngbyales</taxon>
        <taxon>Leptolyngbyaceae</taxon>
        <taxon>Stenomitos</taxon>
    </lineage>
</organism>
<name>A0ABV0KMU6_9CYAN</name>
<accession>A0ABV0KMU6</accession>
<keyword evidence="1" id="KW-0812">Transmembrane</keyword>
<keyword evidence="3" id="KW-1185">Reference proteome</keyword>
<evidence type="ECO:0000313" key="3">
    <source>
        <dbReference type="Proteomes" id="UP001476950"/>
    </source>
</evidence>
<dbReference type="RefSeq" id="WP_190449119.1">
    <property type="nucleotide sequence ID" value="NZ_JAMPLM010000019.1"/>
</dbReference>
<feature type="transmembrane region" description="Helical" evidence="1">
    <location>
        <begin position="58"/>
        <end position="78"/>
    </location>
</feature>
<gene>
    <name evidence="2" type="ORF">NDI38_19205</name>
</gene>
<protein>
    <submittedName>
        <fullName evidence="2">Uncharacterized protein</fullName>
    </submittedName>
</protein>